<comment type="subcellular location">
    <subcellularLocation>
        <location evidence="1">Cell membrane</location>
        <topology evidence="1">Multi-pass membrane protein</topology>
    </subcellularLocation>
</comment>
<evidence type="ECO:0000313" key="10">
    <source>
        <dbReference type="Proteomes" id="UP000606786"/>
    </source>
</evidence>
<name>A0A811VFK4_CERCA</name>
<dbReference type="EMBL" id="CAJHJT010000056">
    <property type="protein sequence ID" value="CAD7013821.1"/>
    <property type="molecule type" value="Genomic_DNA"/>
</dbReference>
<protein>
    <submittedName>
        <fullName evidence="9">(Mediterranean fruit fly) hypothetical protein</fullName>
    </submittedName>
</protein>
<dbReference type="SUPFAM" id="SSF53850">
    <property type="entry name" value="Periplasmic binding protein-like II"/>
    <property type="match status" value="1"/>
</dbReference>
<feature type="transmembrane region" description="Helical" evidence="8">
    <location>
        <begin position="366"/>
        <end position="390"/>
    </location>
</feature>
<feature type="transmembrane region" description="Helical" evidence="8">
    <location>
        <begin position="635"/>
        <end position="658"/>
    </location>
</feature>
<dbReference type="InterPro" id="IPR052192">
    <property type="entry name" value="Insect_Ionotropic_Sensory_Rcpt"/>
</dbReference>
<dbReference type="OrthoDB" id="7951606at2759"/>
<keyword evidence="10" id="KW-1185">Reference proteome</keyword>
<dbReference type="Proteomes" id="UP000606786">
    <property type="component" value="Unassembled WGS sequence"/>
</dbReference>
<dbReference type="PANTHER" id="PTHR42643">
    <property type="entry name" value="IONOTROPIC RECEPTOR 20A-RELATED"/>
    <property type="match status" value="1"/>
</dbReference>
<evidence type="ECO:0000256" key="5">
    <source>
        <dbReference type="ARBA" id="ARBA00023136"/>
    </source>
</evidence>
<dbReference type="AlphaFoldDB" id="A0A811VFK4"/>
<comment type="caution">
    <text evidence="9">The sequence shown here is derived from an EMBL/GenBank/DDBJ whole genome shotgun (WGS) entry which is preliminary data.</text>
</comment>
<organism evidence="9 10">
    <name type="scientific">Ceratitis capitata</name>
    <name type="common">Mediterranean fruit fly</name>
    <name type="synonym">Tephritis capitata</name>
    <dbReference type="NCBI Taxonomy" id="7213"/>
    <lineage>
        <taxon>Eukaryota</taxon>
        <taxon>Metazoa</taxon>
        <taxon>Ecdysozoa</taxon>
        <taxon>Arthropoda</taxon>
        <taxon>Hexapoda</taxon>
        <taxon>Insecta</taxon>
        <taxon>Pterygota</taxon>
        <taxon>Neoptera</taxon>
        <taxon>Endopterygota</taxon>
        <taxon>Diptera</taxon>
        <taxon>Brachycera</taxon>
        <taxon>Muscomorpha</taxon>
        <taxon>Tephritoidea</taxon>
        <taxon>Tephritidae</taxon>
        <taxon>Ceratitis</taxon>
        <taxon>Ceratitis</taxon>
    </lineage>
</organism>
<evidence type="ECO:0000256" key="1">
    <source>
        <dbReference type="ARBA" id="ARBA00004651"/>
    </source>
</evidence>
<keyword evidence="7" id="KW-0325">Glycoprotein</keyword>
<accession>A0A811VFK4</accession>
<dbReference type="PANTHER" id="PTHR42643:SF41">
    <property type="entry name" value="IONOTROPIC RECEPTOR 20A-RELATED"/>
    <property type="match status" value="1"/>
</dbReference>
<evidence type="ECO:0000256" key="4">
    <source>
        <dbReference type="ARBA" id="ARBA00022989"/>
    </source>
</evidence>
<reference evidence="9" key="1">
    <citation type="submission" date="2020-11" db="EMBL/GenBank/DDBJ databases">
        <authorList>
            <person name="Whitehead M."/>
        </authorList>
    </citation>
    <scope>NUCLEOTIDE SEQUENCE</scope>
    <source>
        <strain evidence="9">EGII</strain>
    </source>
</reference>
<evidence type="ECO:0000256" key="3">
    <source>
        <dbReference type="ARBA" id="ARBA00022692"/>
    </source>
</evidence>
<keyword evidence="4 8" id="KW-1133">Transmembrane helix</keyword>
<proteinExistence type="predicted"/>
<evidence type="ECO:0000313" key="9">
    <source>
        <dbReference type="EMBL" id="CAD7013821.1"/>
    </source>
</evidence>
<keyword evidence="3 8" id="KW-0812">Transmembrane</keyword>
<keyword evidence="2" id="KW-1003">Cell membrane</keyword>
<dbReference type="GO" id="GO:0005886">
    <property type="term" value="C:plasma membrane"/>
    <property type="evidence" value="ECO:0007669"/>
    <property type="project" value="UniProtKB-SubCell"/>
</dbReference>
<evidence type="ECO:0000256" key="6">
    <source>
        <dbReference type="ARBA" id="ARBA00023170"/>
    </source>
</evidence>
<keyword evidence="6" id="KW-0675">Receptor</keyword>
<sequence>MGISTRPFIKVINHQSTSAEISMHSSRQFHNFLQGEQCQHAAKMLASRKSTLLLLTFPLLTVQLTDSYTWNVQQDTNFIDVGRIVGKINSERKIDTILLMNARNTSKCCLSDEDIKILSANNTVKLLWSGSNCASSTERLNSEMLLIRCVPENFAAEHLDQMVICLQNRRNVRMMFIWSSEYTKVSSQQQVKLMQEQEQLFKYCAYRRLLNVIGIYRDYLSEGHYYTYTYFPQFQLQRKSLADDCFPDRVKDIKGLAIRTVRDQLEPWSLVWYDRMGNVKITGFLTKILNEFAARINGSITYPVAVQPGSFTGMGVSVALLQNNTIDIIMGASSNRTYDVGYSAVLLQLDWIFMLPVPPQIPDSELLLYLLNSVLGLFLLIFLFVFAFVLTWQNLHLRRACSVRLSLQFFCWILINVVLRSVIGQPSCTRVRVSAKFLKRFLHILLLFSGIFMSTLISASLQSCLTSPLRRPRINTFSDLIKSSISVKISPEGFSLLDGLISKRHVRDLKKVLIVNTSIDELQRQRTNMDPHYGYTLFSNLWSVLARYQANLPQPLFYVSDEIYVTKGMPMTIPMQKNSIYEDALSLMINQFHSVGLIELWHRQMYDDMVEARKLNATYQGQQPRNGIFDLEDFYWLWCVYGVGVTISILVFFAEIWYHRRAMKERRRLPIN</sequence>
<evidence type="ECO:0000256" key="2">
    <source>
        <dbReference type="ARBA" id="ARBA00022475"/>
    </source>
</evidence>
<evidence type="ECO:0000256" key="7">
    <source>
        <dbReference type="ARBA" id="ARBA00023180"/>
    </source>
</evidence>
<feature type="transmembrane region" description="Helical" evidence="8">
    <location>
        <begin position="443"/>
        <end position="465"/>
    </location>
</feature>
<gene>
    <name evidence="9" type="ORF">CCAP1982_LOCUS21841</name>
</gene>
<evidence type="ECO:0000256" key="8">
    <source>
        <dbReference type="SAM" id="Phobius"/>
    </source>
</evidence>
<keyword evidence="5 8" id="KW-0472">Membrane</keyword>